<comment type="caution">
    <text evidence="21">The sequence shown here is derived from an EMBL/GenBank/DDBJ whole genome shotgun (WGS) entry which is preliminary data.</text>
</comment>
<keyword evidence="4" id="KW-1017">Isopeptide bond</keyword>
<evidence type="ECO:0000256" key="14">
    <source>
        <dbReference type="ARBA" id="ARBA00055322"/>
    </source>
</evidence>
<dbReference type="PRINTS" id="PR00320">
    <property type="entry name" value="GPROTEINBRPT"/>
</dbReference>
<evidence type="ECO:0000313" key="21">
    <source>
        <dbReference type="EMBL" id="TRZ21997.1"/>
    </source>
</evidence>
<feature type="repeat" description="WD" evidence="19">
    <location>
        <begin position="478"/>
        <end position="518"/>
    </location>
</feature>
<keyword evidence="11" id="KW-0007">Acetylation</keyword>
<dbReference type="FunFam" id="2.130.10.10:FF:000143">
    <property type="entry name" value="U3 small nucleolar RNA-interacting protein 2 isoform X2"/>
    <property type="match status" value="1"/>
</dbReference>
<evidence type="ECO:0000256" key="7">
    <source>
        <dbReference type="ARBA" id="ARBA00022574"/>
    </source>
</evidence>
<evidence type="ECO:0000256" key="4">
    <source>
        <dbReference type="ARBA" id="ARBA00022499"/>
    </source>
</evidence>
<name>A0A8K1GQ48_9PASS</name>
<sequence>MSSWMLGGSKVKQQIHGREMKPDSTTTHESETLREVSIRLFQVVMGLTERGHHKEDDEAGDAGDAGQLFHLHDQDTDEAKAPGADGRPRATTGRPADEEVSSDSETESPLLGRRRREAAEEEVEETPQEKKLRLAKQYLEELRQLEEERAEEEEELEPADLIGDRLKEDVLEQKGRLQRLIAKDAPGADGRPRATTGRPADEEVSSDSETESPLLGRRRREAAEEEVEETPQEKKLRLAKQYLEELRQLEEERAEEEEELEPADLIGDRLKEDVLEQKGRLQRLIAKDVLPPDPARIRVLRGHQLPVTCLVISPDDRFIFSASKDGSLIKWEVDSGKRLCVVPGGKKGTEERHMGHASHVLCMAISSDGKYLATGDRNKLIMIWDAATCKRLHIFTGHRDAVSGLSFRKGTHQLYSASHDRCVKVWDVGENAYVETLFGHQDIITGLDSLSRECCVTAGGRDGTVRLWKIPEESQLVFSGHQGSIDCIQLINEEHMVSGADDGSLALWGLMKKKPLVLVRQAHGEQDDQGLQQPYWISAVAALRNSDLLATGSHSGSVKLWKSGEGFRKLEHLLDIPLVGFVNSLKFSAAGDFLVAGIGQEHRLGRWWRIKEAKNSICIIPLKQKTTASSPESPGSS</sequence>
<evidence type="ECO:0000256" key="1">
    <source>
        <dbReference type="ARBA" id="ARBA00004604"/>
    </source>
</evidence>
<feature type="repeat" description="WD" evidence="19">
    <location>
        <begin position="437"/>
        <end position="478"/>
    </location>
</feature>
<feature type="repeat" description="WD" evidence="19">
    <location>
        <begin position="395"/>
        <end position="436"/>
    </location>
</feature>
<dbReference type="SMART" id="SM00320">
    <property type="entry name" value="WD40"/>
    <property type="match status" value="6"/>
</dbReference>
<feature type="compositionally biased region" description="Basic and acidic residues" evidence="20">
    <location>
        <begin position="70"/>
        <end position="80"/>
    </location>
</feature>
<feature type="region of interest" description="Disordered" evidence="20">
    <location>
        <begin position="177"/>
        <end position="233"/>
    </location>
</feature>
<evidence type="ECO:0000256" key="10">
    <source>
        <dbReference type="ARBA" id="ARBA00022884"/>
    </source>
</evidence>
<dbReference type="InterPro" id="IPR001680">
    <property type="entry name" value="WD40_rpt"/>
</dbReference>
<proteinExistence type="inferred from homology"/>
<dbReference type="PROSITE" id="PS00678">
    <property type="entry name" value="WD_REPEATS_1"/>
    <property type="match status" value="1"/>
</dbReference>
<evidence type="ECO:0000256" key="8">
    <source>
        <dbReference type="ARBA" id="ARBA00022737"/>
    </source>
</evidence>
<dbReference type="InterPro" id="IPR036322">
    <property type="entry name" value="WD40_repeat_dom_sf"/>
</dbReference>
<dbReference type="EMBL" id="SWJQ01000107">
    <property type="protein sequence ID" value="TRZ21997.1"/>
    <property type="molecule type" value="Genomic_DNA"/>
</dbReference>
<dbReference type="SUPFAM" id="SSF50978">
    <property type="entry name" value="WD40 repeat-like"/>
    <property type="match status" value="1"/>
</dbReference>
<evidence type="ECO:0000256" key="17">
    <source>
        <dbReference type="ARBA" id="ARBA00076054"/>
    </source>
</evidence>
<dbReference type="InterPro" id="IPR039241">
    <property type="entry name" value="Rrp9-like"/>
</dbReference>
<accession>A0A8K1GQ48</accession>
<dbReference type="PANTHER" id="PTHR19865">
    <property type="entry name" value="U3 SMALL NUCLEOLAR RNA INTERACTING PROTEIN 2"/>
    <property type="match status" value="1"/>
</dbReference>
<dbReference type="Pfam" id="PF00400">
    <property type="entry name" value="WD40"/>
    <property type="match status" value="6"/>
</dbReference>
<evidence type="ECO:0000256" key="6">
    <source>
        <dbReference type="ARBA" id="ARBA00022553"/>
    </source>
</evidence>
<gene>
    <name evidence="21" type="ORF">HGM15179_005140</name>
</gene>
<dbReference type="GO" id="GO:0006364">
    <property type="term" value="P:rRNA processing"/>
    <property type="evidence" value="ECO:0007669"/>
    <property type="project" value="UniProtKB-KW"/>
</dbReference>
<comment type="subcellular location">
    <subcellularLocation>
        <location evidence="1">Nucleus</location>
        <location evidence="1">Nucleolus</location>
    </subcellularLocation>
</comment>
<feature type="compositionally biased region" description="Basic and acidic residues" evidence="20">
    <location>
        <begin position="16"/>
        <end position="33"/>
    </location>
</feature>
<dbReference type="OrthoDB" id="189968at2759"/>
<evidence type="ECO:0000256" key="5">
    <source>
        <dbReference type="ARBA" id="ARBA00022552"/>
    </source>
</evidence>
<keyword evidence="8" id="KW-0677">Repeat</keyword>
<dbReference type="AlphaFoldDB" id="A0A8K1GQ48"/>
<evidence type="ECO:0000256" key="3">
    <source>
        <dbReference type="ARBA" id="ARBA00022481"/>
    </source>
</evidence>
<keyword evidence="7 19" id="KW-0853">WD repeat</keyword>
<organism evidence="21 22">
    <name type="scientific">Zosterops borbonicus</name>
    <dbReference type="NCBI Taxonomy" id="364589"/>
    <lineage>
        <taxon>Eukaryota</taxon>
        <taxon>Metazoa</taxon>
        <taxon>Chordata</taxon>
        <taxon>Craniata</taxon>
        <taxon>Vertebrata</taxon>
        <taxon>Euteleostomi</taxon>
        <taxon>Archelosauria</taxon>
        <taxon>Archosauria</taxon>
        <taxon>Dinosauria</taxon>
        <taxon>Saurischia</taxon>
        <taxon>Theropoda</taxon>
        <taxon>Coelurosauria</taxon>
        <taxon>Aves</taxon>
        <taxon>Neognathae</taxon>
        <taxon>Neoaves</taxon>
        <taxon>Telluraves</taxon>
        <taxon>Australaves</taxon>
        <taxon>Passeriformes</taxon>
        <taxon>Sylvioidea</taxon>
        <taxon>Zosteropidae</taxon>
        <taxon>Zosterops</taxon>
    </lineage>
</organism>
<reference evidence="21" key="1">
    <citation type="submission" date="2019-04" db="EMBL/GenBank/DDBJ databases">
        <title>Genome assembly of Zosterops borbonicus 15179.</title>
        <authorList>
            <person name="Leroy T."/>
            <person name="Anselmetti Y."/>
            <person name="Tilak M.-K."/>
            <person name="Nabholz B."/>
        </authorList>
    </citation>
    <scope>NUCLEOTIDE SEQUENCE</scope>
    <source>
        <strain evidence="21">HGM_15179</strain>
        <tissue evidence="21">Muscle</tissue>
    </source>
</reference>
<comment type="subunit">
    <text evidence="15">Interacts specifically with the U3 small nucleolar RNA (U3 snoRNA). Binds a sub-fragment of the U3 snoRNA surrounding the B/C motif (3UBC). This association with the U3BC RNA is dependent on the binding of a protein called 15.5K to the box B/C motif. The association of the protein with the U3BC RNA was found to be also dependent on a conserved RNA structure that flanks the box B/C motif. Part of the small subunit (SSU) processome, composed of more than 70 proteins and the RNA chaperone small nucleolar RNA (snoRNA) U3.</text>
</comment>
<dbReference type="Gene3D" id="2.130.10.10">
    <property type="entry name" value="YVTN repeat-like/Quinoprotein amine dehydrogenase"/>
    <property type="match status" value="1"/>
</dbReference>
<feature type="region of interest" description="Disordered" evidence="20">
    <location>
        <begin position="1"/>
        <end position="33"/>
    </location>
</feature>
<keyword evidence="6" id="KW-0597">Phosphoprotein</keyword>
<dbReference type="PROSITE" id="PS50082">
    <property type="entry name" value="WD_REPEATS_2"/>
    <property type="match status" value="5"/>
</dbReference>
<comment type="similarity">
    <text evidence="2">Belongs to the WD repeat RRP9 family.</text>
</comment>
<feature type="region of interest" description="Disordered" evidence="20">
    <location>
        <begin position="52"/>
        <end position="133"/>
    </location>
</feature>
<evidence type="ECO:0000256" key="18">
    <source>
        <dbReference type="ARBA" id="ARBA00077445"/>
    </source>
</evidence>
<dbReference type="Proteomes" id="UP000796761">
    <property type="component" value="Unassembled WGS sequence"/>
</dbReference>
<evidence type="ECO:0000256" key="16">
    <source>
        <dbReference type="ARBA" id="ARBA00074377"/>
    </source>
</evidence>
<evidence type="ECO:0000313" key="22">
    <source>
        <dbReference type="Proteomes" id="UP000796761"/>
    </source>
</evidence>
<dbReference type="GO" id="GO:0032040">
    <property type="term" value="C:small-subunit processome"/>
    <property type="evidence" value="ECO:0007669"/>
    <property type="project" value="TreeGrafter"/>
</dbReference>
<feature type="repeat" description="WD" evidence="19">
    <location>
        <begin position="300"/>
        <end position="341"/>
    </location>
</feature>
<evidence type="ECO:0000256" key="20">
    <source>
        <dbReference type="SAM" id="MobiDB-lite"/>
    </source>
</evidence>
<keyword evidence="22" id="KW-1185">Reference proteome</keyword>
<evidence type="ECO:0000256" key="12">
    <source>
        <dbReference type="ARBA" id="ARBA00023242"/>
    </source>
</evidence>
<evidence type="ECO:0000256" key="13">
    <source>
        <dbReference type="ARBA" id="ARBA00023274"/>
    </source>
</evidence>
<keyword evidence="13" id="KW-0687">Ribonucleoprotein</keyword>
<evidence type="ECO:0000256" key="19">
    <source>
        <dbReference type="PROSITE-ProRule" id="PRU00221"/>
    </source>
</evidence>
<dbReference type="PROSITE" id="PS50294">
    <property type="entry name" value="WD_REPEATS_REGION"/>
    <property type="match status" value="3"/>
</dbReference>
<keyword evidence="9" id="KW-0832">Ubl conjugation</keyword>
<keyword evidence="3" id="KW-0488">Methylation</keyword>
<dbReference type="PANTHER" id="PTHR19865:SF0">
    <property type="entry name" value="U3 SMALL NUCLEOLAR RNA-INTERACTING PROTEIN 2"/>
    <property type="match status" value="1"/>
</dbReference>
<evidence type="ECO:0000256" key="11">
    <source>
        <dbReference type="ARBA" id="ARBA00022990"/>
    </source>
</evidence>
<dbReference type="CDD" id="cd00200">
    <property type="entry name" value="WD40"/>
    <property type="match status" value="1"/>
</dbReference>
<keyword evidence="5" id="KW-0698">rRNA processing</keyword>
<evidence type="ECO:0000256" key="15">
    <source>
        <dbReference type="ARBA" id="ARBA00065513"/>
    </source>
</evidence>
<dbReference type="InterPro" id="IPR015943">
    <property type="entry name" value="WD40/YVTN_repeat-like_dom_sf"/>
</dbReference>
<dbReference type="InterPro" id="IPR019775">
    <property type="entry name" value="WD40_repeat_CS"/>
</dbReference>
<comment type="function">
    <text evidence="14">Component of a nucleolar small nuclear ribonucleoprotein particle (snoRNP) thought to participate in the processing and modification of pre-ribosomal RNA (pre-rRNA). Part of the small subunit (SSU) processome, first precursor of the small eukaryotic ribosomal subunit. During the assembly of the SSU processome in the nucleolus, many ribosome biogenesis factors, an RNA chaperone and ribosomal proteins associate with the nascent pre-rRNA and work in concert to generate RNA folding, modifications, rearrangements and cleavage as well as targeted degradation of pre-ribosomal RNA by the RNA exosome.</text>
</comment>
<feature type="repeat" description="WD" evidence="19">
    <location>
        <begin position="353"/>
        <end position="394"/>
    </location>
</feature>
<evidence type="ECO:0000256" key="2">
    <source>
        <dbReference type="ARBA" id="ARBA00006777"/>
    </source>
</evidence>
<evidence type="ECO:0000256" key="9">
    <source>
        <dbReference type="ARBA" id="ARBA00022843"/>
    </source>
</evidence>
<dbReference type="InterPro" id="IPR020472">
    <property type="entry name" value="WD40_PAC1"/>
</dbReference>
<keyword evidence="10" id="KW-0694">RNA-binding</keyword>
<dbReference type="GO" id="GO:0034511">
    <property type="term" value="F:U3 snoRNA binding"/>
    <property type="evidence" value="ECO:0007669"/>
    <property type="project" value="InterPro"/>
</dbReference>
<protein>
    <recommendedName>
        <fullName evidence="16">U3 small nucleolar RNA-interacting protein 2</fullName>
    </recommendedName>
    <alternativeName>
        <fullName evidence="18">RRP9 homolog</fullName>
    </alternativeName>
    <alternativeName>
        <fullName evidence="17">U3 small nucleolar ribonucleoprotein-associated 55 kDa protein</fullName>
    </alternativeName>
</protein>
<keyword evidence="12" id="KW-0539">Nucleus</keyword>